<dbReference type="SUPFAM" id="SSF53335">
    <property type="entry name" value="S-adenosyl-L-methionine-dependent methyltransferases"/>
    <property type="match status" value="1"/>
</dbReference>
<keyword evidence="6" id="KW-0865">Zymogen</keyword>
<evidence type="ECO:0000256" key="9">
    <source>
        <dbReference type="ARBA" id="ARBA00023317"/>
    </source>
</evidence>
<dbReference type="Pfam" id="PF02675">
    <property type="entry name" value="AdoMet_dc"/>
    <property type="match status" value="1"/>
</dbReference>
<evidence type="ECO:0000313" key="11">
    <source>
        <dbReference type="EMBL" id="OGC63249.1"/>
    </source>
</evidence>
<evidence type="ECO:0000256" key="7">
    <source>
        <dbReference type="ARBA" id="ARBA00023239"/>
    </source>
</evidence>
<dbReference type="CDD" id="cd02440">
    <property type="entry name" value="AdoMet_MTases"/>
    <property type="match status" value="1"/>
</dbReference>
<keyword evidence="5" id="KW-0620">Polyamine biosynthesis</keyword>
<evidence type="ECO:0000256" key="6">
    <source>
        <dbReference type="ARBA" id="ARBA00023145"/>
    </source>
</evidence>
<dbReference type="Pfam" id="PF01861">
    <property type="entry name" value="BpsA_C"/>
    <property type="match status" value="1"/>
</dbReference>
<dbReference type="InterPro" id="IPR029063">
    <property type="entry name" value="SAM-dependent_MTases_sf"/>
</dbReference>
<dbReference type="PROSITE" id="PS00092">
    <property type="entry name" value="N6_MTASE"/>
    <property type="match status" value="1"/>
</dbReference>
<accession>A0A1F4W1F1</accession>
<evidence type="ECO:0000256" key="8">
    <source>
        <dbReference type="ARBA" id="ARBA00023270"/>
    </source>
</evidence>
<comment type="cofactor">
    <cofactor evidence="1">
        <name>pyruvate</name>
        <dbReference type="ChEBI" id="CHEBI:15361"/>
    </cofactor>
</comment>
<dbReference type="GO" id="GO:0004014">
    <property type="term" value="F:adenosylmethionine decarboxylase activity"/>
    <property type="evidence" value="ECO:0007669"/>
    <property type="project" value="InterPro"/>
</dbReference>
<keyword evidence="3" id="KW-0068">Autocatalytic cleavage</keyword>
<evidence type="ECO:0000256" key="5">
    <source>
        <dbReference type="ARBA" id="ARBA00023115"/>
    </source>
</evidence>
<evidence type="ECO:0000256" key="2">
    <source>
        <dbReference type="ARBA" id="ARBA00022793"/>
    </source>
</evidence>
<keyword evidence="4" id="KW-0745">Spermidine biosynthesis</keyword>
<evidence type="ECO:0000256" key="4">
    <source>
        <dbReference type="ARBA" id="ARBA00023066"/>
    </source>
</evidence>
<reference evidence="11 12" key="1">
    <citation type="journal article" date="2016" name="Nat. Commun.">
        <title>Thousands of microbial genomes shed light on interconnected biogeochemical processes in an aquifer system.</title>
        <authorList>
            <person name="Anantharaman K."/>
            <person name="Brown C.T."/>
            <person name="Hug L.A."/>
            <person name="Sharon I."/>
            <person name="Castelle C.J."/>
            <person name="Probst A.J."/>
            <person name="Thomas B.C."/>
            <person name="Singh A."/>
            <person name="Wilkins M.J."/>
            <person name="Karaoz U."/>
            <person name="Brodie E.L."/>
            <person name="Williams K.H."/>
            <person name="Hubbard S.S."/>
            <person name="Banfield J.F."/>
        </authorList>
    </citation>
    <scope>NUCLEOTIDE SEQUENCE [LARGE SCALE GENOMIC DNA]</scope>
</reference>
<dbReference type="GO" id="GO:0003676">
    <property type="term" value="F:nucleic acid binding"/>
    <property type="evidence" value="ECO:0007669"/>
    <property type="project" value="InterPro"/>
</dbReference>
<dbReference type="InterPro" id="IPR003826">
    <property type="entry name" value="AdoMetDC_fam_prok"/>
</dbReference>
<dbReference type="Proteomes" id="UP000176614">
    <property type="component" value="Unassembled WGS sequence"/>
</dbReference>
<protein>
    <recommendedName>
        <fullName evidence="10">N(4)-bis(aminopropyl)spermidine synthase C-terminal domain-containing protein</fullName>
    </recommendedName>
</protein>
<dbReference type="GO" id="GO:0005829">
    <property type="term" value="C:cytosol"/>
    <property type="evidence" value="ECO:0007669"/>
    <property type="project" value="TreeGrafter"/>
</dbReference>
<dbReference type="EMBL" id="MEVT01000008">
    <property type="protein sequence ID" value="OGC63249.1"/>
    <property type="molecule type" value="Genomic_DNA"/>
</dbReference>
<evidence type="ECO:0000256" key="1">
    <source>
        <dbReference type="ARBA" id="ARBA00001928"/>
    </source>
</evidence>
<keyword evidence="2" id="KW-0210">Decarboxylase</keyword>
<dbReference type="PANTHER" id="PTHR33866:SF2">
    <property type="entry name" value="S-ADENOSYLMETHIONINE DECARBOXYLASE PROENZYME"/>
    <property type="match status" value="1"/>
</dbReference>
<dbReference type="GO" id="GO:0008168">
    <property type="term" value="F:methyltransferase activity"/>
    <property type="evidence" value="ECO:0007669"/>
    <property type="project" value="InterPro"/>
</dbReference>
<dbReference type="AlphaFoldDB" id="A0A1F4W1F1"/>
<dbReference type="PANTHER" id="PTHR33866">
    <property type="entry name" value="S-ADENOSYLMETHIONINE DECARBOXYLASE PROENZYME"/>
    <property type="match status" value="1"/>
</dbReference>
<keyword evidence="7" id="KW-0456">Lyase</keyword>
<gene>
    <name evidence="11" type="ORF">A2264_01000</name>
</gene>
<keyword evidence="9" id="KW-0670">Pyruvate</keyword>
<evidence type="ECO:0000313" key="12">
    <source>
        <dbReference type="Proteomes" id="UP000176614"/>
    </source>
</evidence>
<dbReference type="InterPro" id="IPR016067">
    <property type="entry name" value="S-AdoMet_deCO2ase_core"/>
</dbReference>
<dbReference type="Gene3D" id="3.40.50.150">
    <property type="entry name" value="Vaccinia Virus protein VP39"/>
    <property type="match status" value="1"/>
</dbReference>
<dbReference type="InterPro" id="IPR002723">
    <property type="entry name" value="BpsA_C"/>
</dbReference>
<dbReference type="GO" id="GO:0032259">
    <property type="term" value="P:methylation"/>
    <property type="evidence" value="ECO:0007669"/>
    <property type="project" value="InterPro"/>
</dbReference>
<name>A0A1F4W1F1_UNCKA</name>
<comment type="caution">
    <text evidence="11">The sequence shown here is derived from an EMBL/GenBank/DDBJ whole genome shotgun (WGS) entry which is preliminary data.</text>
</comment>
<keyword evidence="8" id="KW-0704">Schiff base</keyword>
<proteinExistence type="predicted"/>
<evidence type="ECO:0000256" key="3">
    <source>
        <dbReference type="ARBA" id="ARBA00022813"/>
    </source>
</evidence>
<dbReference type="InterPro" id="IPR002052">
    <property type="entry name" value="DNA_methylase_N6_adenine_CS"/>
</dbReference>
<dbReference type="Gene3D" id="3.60.90.10">
    <property type="entry name" value="S-adenosylmethionine decarboxylase"/>
    <property type="match status" value="1"/>
</dbReference>
<feature type="domain" description="N(4)-bis(aminopropyl)spermidine synthase C-terminal" evidence="10">
    <location>
        <begin position="3"/>
        <end position="155"/>
    </location>
</feature>
<dbReference type="GO" id="GO:0008295">
    <property type="term" value="P:spermidine biosynthetic process"/>
    <property type="evidence" value="ECO:0007669"/>
    <property type="project" value="UniProtKB-KW"/>
</dbReference>
<evidence type="ECO:0000259" key="10">
    <source>
        <dbReference type="Pfam" id="PF01861"/>
    </source>
</evidence>
<sequence length="300" mass="33680">MAKGVIERKKIAFLGDDDWVSLVTGIDSSKHSLIRVFDIDPGILKTIKTLSTELGIKNLFTHQYDVREALLPEFIGGFDVVVTDPPYTKSGIMLFLNRAMQLLNKEGYIFLYFGNSFKTPEKFIKIQEIIGRFGLVIEDKIDKFARYHGAESIGSASSLYVLRASEYSHDLSGAVLPKSIYTFENQKEEKFPFVDHVVFKIAGVSSDILNSKTKLQKLAGDFCKKHRLKVVDTKVTVFKGQGVSLTYILANSNLVIHTWPEYKALHIDLVTCVPIFAKAVLADTLSSLFKTNKIEMTVVE</sequence>
<organism evidence="11 12">
    <name type="scientific">candidate division WWE3 bacterium RIFOXYA2_FULL_46_9</name>
    <dbReference type="NCBI Taxonomy" id="1802636"/>
    <lineage>
        <taxon>Bacteria</taxon>
        <taxon>Katanobacteria</taxon>
    </lineage>
</organism>
<dbReference type="SUPFAM" id="SSF56276">
    <property type="entry name" value="S-adenosylmethionine decarboxylase"/>
    <property type="match status" value="1"/>
</dbReference>